<dbReference type="InterPro" id="IPR050179">
    <property type="entry name" value="Trans_hexapeptide_repeat"/>
</dbReference>
<dbReference type="CDD" id="cd04647">
    <property type="entry name" value="LbH_MAT_like"/>
    <property type="match status" value="1"/>
</dbReference>
<evidence type="ECO:0000256" key="4">
    <source>
        <dbReference type="ARBA" id="ARBA00023315"/>
    </source>
</evidence>
<name>A0A5B7SP71_9FLAO</name>
<dbReference type="Gene3D" id="2.160.10.10">
    <property type="entry name" value="Hexapeptide repeat proteins"/>
    <property type="match status" value="1"/>
</dbReference>
<keyword evidence="5" id="KW-0472">Membrane</keyword>
<dbReference type="AlphaFoldDB" id="A0A5B7SP71"/>
<gene>
    <name evidence="6" type="ORF">FGM00_01210</name>
</gene>
<dbReference type="PROSITE" id="PS00101">
    <property type="entry name" value="HEXAPEP_TRANSFERASES"/>
    <property type="match status" value="1"/>
</dbReference>
<proteinExistence type="inferred from homology"/>
<dbReference type="KEGG" id="asag:FGM00_01210"/>
<sequence length="186" mass="21131">MVRTLKKIRILYLKHVKWRKYAIGKNFYVGQRVYLWGRNGIRIGDNFYMGRDSQIETSCTIGNNVIVGNKVGIIGKYDHHYQTLGLPIRLTPRIRDEDYAWKGLEEITRIEDDVWIGYGAIILSGVTVGLGSIIAAGSLVTKNVEPYSIYGGNPAKKIGNRFDSEEDLKKHKELLKLLPTHLKGKL</sequence>
<evidence type="ECO:0000256" key="2">
    <source>
        <dbReference type="ARBA" id="ARBA00022679"/>
    </source>
</evidence>
<dbReference type="PANTHER" id="PTHR43300">
    <property type="entry name" value="ACETYLTRANSFERASE"/>
    <property type="match status" value="1"/>
</dbReference>
<dbReference type="OrthoDB" id="9801697at2"/>
<dbReference type="SUPFAM" id="SSF51161">
    <property type="entry name" value="Trimeric LpxA-like enzymes"/>
    <property type="match status" value="1"/>
</dbReference>
<dbReference type="InterPro" id="IPR001451">
    <property type="entry name" value="Hexapep"/>
</dbReference>
<evidence type="ECO:0000256" key="5">
    <source>
        <dbReference type="SAM" id="Phobius"/>
    </source>
</evidence>
<keyword evidence="4 6" id="KW-0012">Acyltransferase</keyword>
<feature type="transmembrane region" description="Helical" evidence="5">
    <location>
        <begin position="115"/>
        <end position="140"/>
    </location>
</feature>
<dbReference type="InterPro" id="IPR018357">
    <property type="entry name" value="Hexapep_transf_CS"/>
</dbReference>
<dbReference type="InterPro" id="IPR011004">
    <property type="entry name" value="Trimer_LpxA-like_sf"/>
</dbReference>
<reference evidence="6 7" key="1">
    <citation type="submission" date="2019-05" db="EMBL/GenBank/DDBJ databases">
        <title>Genome sequencing of F202Z8.</title>
        <authorList>
            <person name="Kwon Y.M."/>
        </authorList>
    </citation>
    <scope>NUCLEOTIDE SEQUENCE [LARGE SCALE GENOMIC DNA]</scope>
    <source>
        <strain evidence="6 7">F202Z8</strain>
    </source>
</reference>
<dbReference type="GO" id="GO:0016746">
    <property type="term" value="F:acyltransferase activity"/>
    <property type="evidence" value="ECO:0007669"/>
    <property type="project" value="UniProtKB-KW"/>
</dbReference>
<keyword evidence="5" id="KW-1133">Transmembrane helix</keyword>
<evidence type="ECO:0000256" key="1">
    <source>
        <dbReference type="ARBA" id="ARBA00007274"/>
    </source>
</evidence>
<dbReference type="Pfam" id="PF00132">
    <property type="entry name" value="Hexapep"/>
    <property type="match status" value="1"/>
</dbReference>
<dbReference type="EMBL" id="CP040710">
    <property type="protein sequence ID" value="QCW98802.1"/>
    <property type="molecule type" value="Genomic_DNA"/>
</dbReference>
<dbReference type="PANTHER" id="PTHR43300:SF11">
    <property type="entry name" value="ACETYLTRANSFERASE RV3034C-RELATED"/>
    <property type="match status" value="1"/>
</dbReference>
<keyword evidence="5" id="KW-0812">Transmembrane</keyword>
<evidence type="ECO:0000313" key="6">
    <source>
        <dbReference type="EMBL" id="QCW98802.1"/>
    </source>
</evidence>
<keyword evidence="2 6" id="KW-0808">Transferase</keyword>
<evidence type="ECO:0000313" key="7">
    <source>
        <dbReference type="Proteomes" id="UP000310017"/>
    </source>
</evidence>
<evidence type="ECO:0000256" key="3">
    <source>
        <dbReference type="ARBA" id="ARBA00022737"/>
    </source>
</evidence>
<dbReference type="Proteomes" id="UP000310017">
    <property type="component" value="Chromosome"/>
</dbReference>
<keyword evidence="3" id="KW-0677">Repeat</keyword>
<organism evidence="6 7">
    <name type="scientific">Aggregatimonas sangjinii</name>
    <dbReference type="NCBI Taxonomy" id="2583587"/>
    <lineage>
        <taxon>Bacteria</taxon>
        <taxon>Pseudomonadati</taxon>
        <taxon>Bacteroidota</taxon>
        <taxon>Flavobacteriia</taxon>
        <taxon>Flavobacteriales</taxon>
        <taxon>Flavobacteriaceae</taxon>
        <taxon>Aggregatimonas</taxon>
    </lineage>
</organism>
<protein>
    <submittedName>
        <fullName evidence="6">Acyltransferase</fullName>
    </submittedName>
</protein>
<keyword evidence="7" id="KW-1185">Reference proteome</keyword>
<accession>A0A5B7SP71</accession>
<comment type="similarity">
    <text evidence="1">Belongs to the transferase hexapeptide repeat family.</text>
</comment>